<dbReference type="SUPFAM" id="SSF52540">
    <property type="entry name" value="P-loop containing nucleoside triphosphate hydrolases"/>
    <property type="match status" value="1"/>
</dbReference>
<dbReference type="Gene3D" id="3.40.50.300">
    <property type="entry name" value="P-loop containing nucleotide triphosphate hydrolases"/>
    <property type="match status" value="1"/>
</dbReference>
<dbReference type="CDD" id="cd03261">
    <property type="entry name" value="ABC_Org_Solvent_Resistant"/>
    <property type="match status" value="1"/>
</dbReference>
<keyword evidence="2" id="KW-0547">Nucleotide-binding</keyword>
<gene>
    <name evidence="5" type="ORF">MNBD_NITROSPIRAE03-776</name>
</gene>
<dbReference type="Pfam" id="PF00005">
    <property type="entry name" value="ABC_tran"/>
    <property type="match status" value="1"/>
</dbReference>
<dbReference type="GO" id="GO:0005524">
    <property type="term" value="F:ATP binding"/>
    <property type="evidence" value="ECO:0007669"/>
    <property type="project" value="UniProtKB-KW"/>
</dbReference>
<dbReference type="SMART" id="SM00382">
    <property type="entry name" value="AAA"/>
    <property type="match status" value="1"/>
</dbReference>
<name>A0A3B1CU58_9ZZZZ</name>
<evidence type="ECO:0000259" key="4">
    <source>
        <dbReference type="PROSITE" id="PS50893"/>
    </source>
</evidence>
<reference evidence="5" key="1">
    <citation type="submission" date="2018-06" db="EMBL/GenBank/DDBJ databases">
        <authorList>
            <person name="Zhirakovskaya E."/>
        </authorList>
    </citation>
    <scope>NUCLEOTIDE SEQUENCE</scope>
</reference>
<dbReference type="EMBL" id="UOGI01000264">
    <property type="protein sequence ID" value="VAX34146.1"/>
    <property type="molecule type" value="Genomic_DNA"/>
</dbReference>
<dbReference type="PANTHER" id="PTHR43023">
    <property type="entry name" value="PROTEIN TRIGALACTOSYLDIACYLGLYCEROL 3, CHLOROPLASTIC"/>
    <property type="match status" value="1"/>
</dbReference>
<feature type="domain" description="ABC transporter" evidence="4">
    <location>
        <begin position="2"/>
        <end position="238"/>
    </location>
</feature>
<keyword evidence="3 5" id="KW-0067">ATP-binding</keyword>
<dbReference type="PROSITE" id="PS00211">
    <property type="entry name" value="ABC_TRANSPORTER_1"/>
    <property type="match status" value="1"/>
</dbReference>
<evidence type="ECO:0000256" key="2">
    <source>
        <dbReference type="ARBA" id="ARBA00022741"/>
    </source>
</evidence>
<dbReference type="PANTHER" id="PTHR43023:SF6">
    <property type="entry name" value="INTERMEMBRANE PHOSPHOLIPID TRANSPORT SYSTEM ATP-BINDING PROTEIN MLAF"/>
    <property type="match status" value="1"/>
</dbReference>
<dbReference type="InterPro" id="IPR017871">
    <property type="entry name" value="ABC_transporter-like_CS"/>
</dbReference>
<sequence length="252" mass="27448">MIKIEDLYKSFGDKKVLRGVNLEVEPGESMVVIGGSGSGKSVLIKHIIGLLKPDSGRVIIKGVDISSLKERELYDVRKTFGMLFQGAALFDSLTVWENVAFTLLRHGKISAEEARNIASAKLRLVGLSGVEDLMPSELSGGMRKRVGLARAIAHEPEVILYDEPTTGLDPIMADAINDLIIELRERLHVTSIAITHDMKSAYKIADRIAMLYEGKIIGVGSPEEIKNTSNPVVRQFITGSAVGPIKIEGVTR</sequence>
<dbReference type="GO" id="GO:0016887">
    <property type="term" value="F:ATP hydrolysis activity"/>
    <property type="evidence" value="ECO:0007669"/>
    <property type="project" value="InterPro"/>
</dbReference>
<protein>
    <submittedName>
        <fullName evidence="5">Phospholipid ABC transporter ATP-binding protein MlaF</fullName>
    </submittedName>
</protein>
<dbReference type="InterPro" id="IPR003439">
    <property type="entry name" value="ABC_transporter-like_ATP-bd"/>
</dbReference>
<evidence type="ECO:0000256" key="1">
    <source>
        <dbReference type="ARBA" id="ARBA00022448"/>
    </source>
</evidence>
<accession>A0A3B1CU58</accession>
<proteinExistence type="predicted"/>
<organism evidence="5">
    <name type="scientific">hydrothermal vent metagenome</name>
    <dbReference type="NCBI Taxonomy" id="652676"/>
    <lineage>
        <taxon>unclassified sequences</taxon>
        <taxon>metagenomes</taxon>
        <taxon>ecological metagenomes</taxon>
    </lineage>
</organism>
<dbReference type="InterPro" id="IPR003593">
    <property type="entry name" value="AAA+_ATPase"/>
</dbReference>
<dbReference type="InterPro" id="IPR027417">
    <property type="entry name" value="P-loop_NTPase"/>
</dbReference>
<dbReference type="AlphaFoldDB" id="A0A3B1CU58"/>
<evidence type="ECO:0000313" key="5">
    <source>
        <dbReference type="EMBL" id="VAX34146.1"/>
    </source>
</evidence>
<keyword evidence="1" id="KW-0813">Transport</keyword>
<evidence type="ECO:0000256" key="3">
    <source>
        <dbReference type="ARBA" id="ARBA00022840"/>
    </source>
</evidence>
<dbReference type="PROSITE" id="PS50893">
    <property type="entry name" value="ABC_TRANSPORTER_2"/>
    <property type="match status" value="1"/>
</dbReference>